<keyword evidence="3" id="KW-0804">Transcription</keyword>
<keyword evidence="6" id="KW-1185">Reference proteome</keyword>
<dbReference type="eggNOG" id="COG1725">
    <property type="taxonomic scope" value="Bacteria"/>
</dbReference>
<dbReference type="Gene3D" id="1.10.10.10">
    <property type="entry name" value="Winged helix-like DNA-binding domain superfamily/Winged helix DNA-binding domain"/>
    <property type="match status" value="1"/>
</dbReference>
<dbReference type="OrthoDB" id="362473at2"/>
<gene>
    <name evidence="5" type="ORF">HMPREF9450_00299</name>
</gene>
<dbReference type="AlphaFoldDB" id="G5H5T9"/>
<dbReference type="PROSITE" id="PS50949">
    <property type="entry name" value="HTH_GNTR"/>
    <property type="match status" value="1"/>
</dbReference>
<dbReference type="Pfam" id="PF00392">
    <property type="entry name" value="GntR"/>
    <property type="match status" value="1"/>
</dbReference>
<dbReference type="InterPro" id="IPR036388">
    <property type="entry name" value="WH-like_DNA-bd_sf"/>
</dbReference>
<reference evidence="5 6" key="1">
    <citation type="submission" date="2011-08" db="EMBL/GenBank/DDBJ databases">
        <title>The Genome Sequence of Alistipes indistinctus YIT 12060.</title>
        <authorList>
            <consortium name="The Broad Institute Genome Sequencing Platform"/>
            <person name="Earl A."/>
            <person name="Ward D."/>
            <person name="Feldgarden M."/>
            <person name="Gevers D."/>
            <person name="Morotomi M."/>
            <person name="Young S.K."/>
            <person name="Zeng Q."/>
            <person name="Gargeya S."/>
            <person name="Fitzgerald M."/>
            <person name="Haas B."/>
            <person name="Abouelleil A."/>
            <person name="Alvarado L."/>
            <person name="Arachchi H.M."/>
            <person name="Berlin A."/>
            <person name="Brown A."/>
            <person name="Chapman S.B."/>
            <person name="Chen Z."/>
            <person name="Dunbar C."/>
            <person name="Freedman E."/>
            <person name="Gearin G."/>
            <person name="Gellesch M."/>
            <person name="Goldberg J."/>
            <person name="Griggs A."/>
            <person name="Gujja S."/>
            <person name="Heiman D."/>
            <person name="Howarth C."/>
            <person name="Larson L."/>
            <person name="Lui A."/>
            <person name="MacDonald P.J.P."/>
            <person name="Montmayeur A."/>
            <person name="Murphy C."/>
            <person name="Neiman D."/>
            <person name="Pearson M."/>
            <person name="Priest M."/>
            <person name="Roberts A."/>
            <person name="Saif S."/>
            <person name="Shea T."/>
            <person name="Shenoy N."/>
            <person name="Sisk P."/>
            <person name="Stolte C."/>
            <person name="Sykes S."/>
            <person name="Wortman J."/>
            <person name="Nusbaum C."/>
            <person name="Birren B."/>
        </authorList>
    </citation>
    <scope>NUCLEOTIDE SEQUENCE [LARGE SCALE GENOMIC DNA]</scope>
    <source>
        <strain evidence="5 6">YIT 12060</strain>
    </source>
</reference>
<feature type="domain" description="HTH gntR-type" evidence="4">
    <location>
        <begin position="11"/>
        <end position="79"/>
    </location>
</feature>
<dbReference type="SUPFAM" id="SSF46785">
    <property type="entry name" value="Winged helix' DNA-binding domain"/>
    <property type="match status" value="1"/>
</dbReference>
<evidence type="ECO:0000259" key="4">
    <source>
        <dbReference type="PROSITE" id="PS50949"/>
    </source>
</evidence>
<dbReference type="InterPro" id="IPR036390">
    <property type="entry name" value="WH_DNA-bd_sf"/>
</dbReference>
<comment type="caution">
    <text evidence="5">The sequence shown here is derived from an EMBL/GenBank/DDBJ whole genome shotgun (WGS) entry which is preliminary data.</text>
</comment>
<dbReference type="SMART" id="SM00345">
    <property type="entry name" value="HTH_GNTR"/>
    <property type="match status" value="1"/>
</dbReference>
<proteinExistence type="predicted"/>
<protein>
    <recommendedName>
        <fullName evidence="4">HTH gntR-type domain-containing protein</fullName>
    </recommendedName>
</protein>
<dbReference type="InterPro" id="IPR000524">
    <property type="entry name" value="Tscrpt_reg_HTH_GntR"/>
</dbReference>
<name>G5H5T9_9BACT</name>
<evidence type="ECO:0000256" key="2">
    <source>
        <dbReference type="ARBA" id="ARBA00023125"/>
    </source>
</evidence>
<evidence type="ECO:0000256" key="3">
    <source>
        <dbReference type="ARBA" id="ARBA00023163"/>
    </source>
</evidence>
<dbReference type="CDD" id="cd07377">
    <property type="entry name" value="WHTH_GntR"/>
    <property type="match status" value="1"/>
</dbReference>
<keyword evidence="2" id="KW-0238">DNA-binding</keyword>
<dbReference type="Proteomes" id="UP000006008">
    <property type="component" value="Unassembled WGS sequence"/>
</dbReference>
<dbReference type="EMBL" id="ADLD01000004">
    <property type="protein sequence ID" value="EHB93033.1"/>
    <property type="molecule type" value="Genomic_DNA"/>
</dbReference>
<sequence>MKRTANFGDNRPIYLQISGWICEKILRGEWVADQRIPSLRELGVLLEVNPNTVVRTCEYLLSQGVIYNRRGLGYFVSADAGERIRTEARRVFYEQDLANLALRMRSLGITVDEVARHLRAIGADGDGPVSADE</sequence>
<organism evidence="5 6">
    <name type="scientific">Alistipes indistinctus YIT 12060</name>
    <dbReference type="NCBI Taxonomy" id="742725"/>
    <lineage>
        <taxon>Bacteria</taxon>
        <taxon>Pseudomonadati</taxon>
        <taxon>Bacteroidota</taxon>
        <taxon>Bacteroidia</taxon>
        <taxon>Bacteroidales</taxon>
        <taxon>Rikenellaceae</taxon>
        <taxon>Alistipes</taxon>
    </lineage>
</organism>
<dbReference type="HOGENOM" id="CLU_017584_10_0_10"/>
<dbReference type="GO" id="GO:0003700">
    <property type="term" value="F:DNA-binding transcription factor activity"/>
    <property type="evidence" value="ECO:0007669"/>
    <property type="project" value="InterPro"/>
</dbReference>
<dbReference type="PANTHER" id="PTHR38445">
    <property type="entry name" value="HTH-TYPE TRANSCRIPTIONAL REPRESSOR YTRA"/>
    <property type="match status" value="1"/>
</dbReference>
<dbReference type="GeneID" id="92816721"/>
<evidence type="ECO:0000313" key="6">
    <source>
        <dbReference type="Proteomes" id="UP000006008"/>
    </source>
</evidence>
<dbReference type="GO" id="GO:0003677">
    <property type="term" value="F:DNA binding"/>
    <property type="evidence" value="ECO:0007669"/>
    <property type="project" value="UniProtKB-KW"/>
</dbReference>
<dbReference type="PATRIC" id="fig|742725.3.peg.336"/>
<evidence type="ECO:0000313" key="5">
    <source>
        <dbReference type="EMBL" id="EHB93033.1"/>
    </source>
</evidence>
<dbReference type="PANTHER" id="PTHR38445:SF10">
    <property type="entry name" value="GNTR-FAMILY TRANSCRIPTIONAL REGULATOR"/>
    <property type="match status" value="1"/>
</dbReference>
<accession>G5H5T9</accession>
<evidence type="ECO:0000256" key="1">
    <source>
        <dbReference type="ARBA" id="ARBA00023015"/>
    </source>
</evidence>
<dbReference type="RefSeq" id="WP_009133105.1">
    <property type="nucleotide sequence ID" value="NZ_CP102250.1"/>
</dbReference>
<dbReference type="STRING" id="742725.HMPREF9450_00299"/>
<keyword evidence="1" id="KW-0805">Transcription regulation</keyword>